<organism evidence="1 2">
    <name type="scientific">Porphyromonas levii</name>
    <dbReference type="NCBI Taxonomy" id="28114"/>
    <lineage>
        <taxon>Bacteria</taxon>
        <taxon>Pseudomonadati</taxon>
        <taxon>Bacteroidota</taxon>
        <taxon>Bacteroidia</taxon>
        <taxon>Bacteroidales</taxon>
        <taxon>Porphyromonadaceae</taxon>
        <taxon>Porphyromonas</taxon>
    </lineage>
</organism>
<accession>A0A4Y8WQU6</accession>
<dbReference type="InterPro" id="IPR045724">
    <property type="entry name" value="DUF6078"/>
</dbReference>
<dbReference type="OrthoDB" id="1070184at2"/>
<evidence type="ECO:0000313" key="1">
    <source>
        <dbReference type="EMBL" id="TFH95971.1"/>
    </source>
</evidence>
<keyword evidence="2" id="KW-1185">Reference proteome</keyword>
<gene>
    <name evidence="1" type="ORF">E4P47_03290</name>
</gene>
<dbReference type="AlphaFoldDB" id="A0A4Y8WQU6"/>
<dbReference type="Proteomes" id="UP000297225">
    <property type="component" value="Unassembled WGS sequence"/>
</dbReference>
<reference evidence="1 2" key="1">
    <citation type="submission" date="2019-03" db="EMBL/GenBank/DDBJ databases">
        <title>Porphyromonas levii Isolated from the Uterus of Dairy Cows.</title>
        <authorList>
            <person name="Francis A.M."/>
        </authorList>
    </citation>
    <scope>NUCLEOTIDE SEQUENCE [LARGE SCALE GENOMIC DNA]</scope>
    <source>
        <strain evidence="1 2">AF5678</strain>
    </source>
</reference>
<proteinExistence type="predicted"/>
<sequence>MNTETPISPIPEEEIRWNLLPEQLSHCIIADCPLAEKCLRYLSYYYSQPDDFVHSYLHPKRSSIGIGEKCSYYLPNTLSHLPLGFIKGLAHVSSGDADRIRKEIMSELKLSKTVYYNWRKGSQIIPEEARDILIRIFEKYNVKADQIFDNTVERYPSYYSKAINAKE</sequence>
<evidence type="ECO:0000313" key="2">
    <source>
        <dbReference type="Proteomes" id="UP000297225"/>
    </source>
</evidence>
<dbReference type="Pfam" id="PF19555">
    <property type="entry name" value="DUF6078"/>
    <property type="match status" value="1"/>
</dbReference>
<protein>
    <submittedName>
        <fullName evidence="1">Uncharacterized protein</fullName>
    </submittedName>
</protein>
<dbReference type="EMBL" id="SPNC01000032">
    <property type="protein sequence ID" value="TFH95971.1"/>
    <property type="molecule type" value="Genomic_DNA"/>
</dbReference>
<dbReference type="RefSeq" id="WP_018358122.1">
    <property type="nucleotide sequence ID" value="NZ_CP197400.1"/>
</dbReference>
<comment type="caution">
    <text evidence="1">The sequence shown here is derived from an EMBL/GenBank/DDBJ whole genome shotgun (WGS) entry which is preliminary data.</text>
</comment>
<name>A0A4Y8WQU6_9PORP</name>